<comment type="caution">
    <text evidence="1">The sequence shown here is derived from an EMBL/GenBank/DDBJ whole genome shotgun (WGS) entry which is preliminary data.</text>
</comment>
<dbReference type="EMBL" id="JARKHS020017332">
    <property type="protein sequence ID" value="KAK8773128.1"/>
    <property type="molecule type" value="Genomic_DNA"/>
</dbReference>
<name>A0AAQ4EEQ4_AMBAM</name>
<reference evidence="1 2" key="1">
    <citation type="journal article" date="2023" name="Arcadia Sci">
        <title>De novo assembly of a long-read Amblyomma americanum tick genome.</title>
        <authorList>
            <person name="Chou S."/>
            <person name="Poskanzer K.E."/>
            <person name="Rollins M."/>
            <person name="Thuy-Boun P.S."/>
        </authorList>
    </citation>
    <scope>NUCLEOTIDE SEQUENCE [LARGE SCALE GENOMIC DNA]</scope>
    <source>
        <strain evidence="1">F_SG_1</strain>
        <tissue evidence="1">Salivary glands</tissue>
    </source>
</reference>
<dbReference type="Proteomes" id="UP001321473">
    <property type="component" value="Unassembled WGS sequence"/>
</dbReference>
<protein>
    <submittedName>
        <fullName evidence="1">Uncharacterized protein</fullName>
    </submittedName>
</protein>
<organism evidence="1 2">
    <name type="scientific">Amblyomma americanum</name>
    <name type="common">Lone star tick</name>
    <dbReference type="NCBI Taxonomy" id="6943"/>
    <lineage>
        <taxon>Eukaryota</taxon>
        <taxon>Metazoa</taxon>
        <taxon>Ecdysozoa</taxon>
        <taxon>Arthropoda</taxon>
        <taxon>Chelicerata</taxon>
        <taxon>Arachnida</taxon>
        <taxon>Acari</taxon>
        <taxon>Parasitiformes</taxon>
        <taxon>Ixodida</taxon>
        <taxon>Ixodoidea</taxon>
        <taxon>Ixodidae</taxon>
        <taxon>Amblyomminae</taxon>
        <taxon>Amblyomma</taxon>
    </lineage>
</organism>
<evidence type="ECO:0000313" key="1">
    <source>
        <dbReference type="EMBL" id="KAK8773128.1"/>
    </source>
</evidence>
<keyword evidence="2" id="KW-1185">Reference proteome</keyword>
<sequence length="158" mass="17173">MTPLQASHVAQELDHSGVKLPSWIQHWAIIFLWEQSDCALRVEGIEEEGKCEVKVREMSYEEGLQQPGTKVECGTYQLTIEQVKAVASEEGASPPDYKTLTANCQITAQKVLAYLGITIGTKGALETALTVLLKFGGEDAAERLQAAIKERGNAAVAQ</sequence>
<gene>
    <name evidence="1" type="ORF">V5799_012373</name>
</gene>
<dbReference type="AlphaFoldDB" id="A0AAQ4EEQ4"/>
<accession>A0AAQ4EEQ4</accession>
<evidence type="ECO:0000313" key="2">
    <source>
        <dbReference type="Proteomes" id="UP001321473"/>
    </source>
</evidence>
<proteinExistence type="predicted"/>